<evidence type="ECO:0000313" key="6">
    <source>
        <dbReference type="Proteomes" id="UP001596422"/>
    </source>
</evidence>
<feature type="domain" description="Guanylate cyclase" evidence="4">
    <location>
        <begin position="97"/>
        <end position="230"/>
    </location>
</feature>
<dbReference type="EMBL" id="JBHSWE010000001">
    <property type="protein sequence ID" value="MFC6673936.1"/>
    <property type="molecule type" value="Genomic_DNA"/>
</dbReference>
<keyword evidence="1" id="KW-0547">Nucleotide-binding</keyword>
<dbReference type="CDD" id="cd07302">
    <property type="entry name" value="CHD"/>
    <property type="match status" value="1"/>
</dbReference>
<dbReference type="Proteomes" id="UP001596422">
    <property type="component" value="Unassembled WGS sequence"/>
</dbReference>
<dbReference type="SUPFAM" id="SSF55073">
    <property type="entry name" value="Nucleotide cyclase"/>
    <property type="match status" value="1"/>
</dbReference>
<evidence type="ECO:0000256" key="2">
    <source>
        <dbReference type="ARBA" id="ARBA00022840"/>
    </source>
</evidence>
<proteinExistence type="predicted"/>
<dbReference type="InterPro" id="IPR029787">
    <property type="entry name" value="Nucleotide_cyclase"/>
</dbReference>
<name>A0ABW2A8Q6_9GAMM</name>
<evidence type="ECO:0000256" key="3">
    <source>
        <dbReference type="SAM" id="MobiDB-lite"/>
    </source>
</evidence>
<dbReference type="PANTHER" id="PTHR16305">
    <property type="entry name" value="TESTICULAR SOLUBLE ADENYLYL CYCLASE"/>
    <property type="match status" value="1"/>
</dbReference>
<dbReference type="PANTHER" id="PTHR16305:SF28">
    <property type="entry name" value="GUANYLATE CYCLASE DOMAIN-CONTAINING PROTEIN"/>
    <property type="match status" value="1"/>
</dbReference>
<dbReference type="Gene3D" id="3.40.50.300">
    <property type="entry name" value="P-loop containing nucleotide triphosphate hydrolases"/>
    <property type="match status" value="1"/>
</dbReference>
<dbReference type="InterPro" id="IPR001054">
    <property type="entry name" value="A/G_cyclase"/>
</dbReference>
<dbReference type="Pfam" id="PF00211">
    <property type="entry name" value="Guanylate_cyc"/>
    <property type="match status" value="1"/>
</dbReference>
<keyword evidence="6" id="KW-1185">Reference proteome</keyword>
<evidence type="ECO:0000259" key="4">
    <source>
        <dbReference type="PROSITE" id="PS50125"/>
    </source>
</evidence>
<evidence type="ECO:0000256" key="1">
    <source>
        <dbReference type="ARBA" id="ARBA00022741"/>
    </source>
</evidence>
<protein>
    <submittedName>
        <fullName evidence="5">Adenylate/guanylate cyclase domain-containing protein</fullName>
    </submittedName>
</protein>
<organism evidence="5 6">
    <name type="scientific">Marinobacterium aestuariivivens</name>
    <dbReference type="NCBI Taxonomy" id="1698799"/>
    <lineage>
        <taxon>Bacteria</taxon>
        <taxon>Pseudomonadati</taxon>
        <taxon>Pseudomonadota</taxon>
        <taxon>Gammaproteobacteria</taxon>
        <taxon>Oceanospirillales</taxon>
        <taxon>Oceanospirillaceae</taxon>
        <taxon>Marinobacterium</taxon>
    </lineage>
</organism>
<dbReference type="Pfam" id="PF13191">
    <property type="entry name" value="AAA_16"/>
    <property type="match status" value="1"/>
</dbReference>
<dbReference type="InterPro" id="IPR025874">
    <property type="entry name" value="DZR"/>
</dbReference>
<dbReference type="InterPro" id="IPR041664">
    <property type="entry name" value="AAA_16"/>
</dbReference>
<gene>
    <name evidence="5" type="ORF">ACFQDL_30490</name>
</gene>
<dbReference type="PROSITE" id="PS50125">
    <property type="entry name" value="GUANYLATE_CYCLASE_2"/>
    <property type="match status" value="1"/>
</dbReference>
<accession>A0ABW2A8Q6</accession>
<dbReference type="Gene3D" id="3.30.70.1230">
    <property type="entry name" value="Nucleotide cyclase"/>
    <property type="match status" value="1"/>
</dbReference>
<keyword evidence="2" id="KW-0067">ATP-binding</keyword>
<comment type="caution">
    <text evidence="5">The sequence shown here is derived from an EMBL/GenBank/DDBJ whole genome shotgun (WGS) entry which is preliminary data.</text>
</comment>
<dbReference type="RefSeq" id="WP_379912728.1">
    <property type="nucleotide sequence ID" value="NZ_JBHSWE010000001.1"/>
</dbReference>
<dbReference type="SUPFAM" id="SSF52540">
    <property type="entry name" value="P-loop containing nucleoside triphosphate hydrolases"/>
    <property type="match status" value="1"/>
</dbReference>
<dbReference type="SMART" id="SM00044">
    <property type="entry name" value="CYCc"/>
    <property type="match status" value="1"/>
</dbReference>
<dbReference type="InterPro" id="IPR027417">
    <property type="entry name" value="P-loop_NTPase"/>
</dbReference>
<feature type="region of interest" description="Disordered" evidence="3">
    <location>
        <begin position="632"/>
        <end position="651"/>
    </location>
</feature>
<reference evidence="6" key="1">
    <citation type="journal article" date="2019" name="Int. J. Syst. Evol. Microbiol.">
        <title>The Global Catalogue of Microorganisms (GCM) 10K type strain sequencing project: providing services to taxonomists for standard genome sequencing and annotation.</title>
        <authorList>
            <consortium name="The Broad Institute Genomics Platform"/>
            <consortium name="The Broad Institute Genome Sequencing Center for Infectious Disease"/>
            <person name="Wu L."/>
            <person name="Ma J."/>
        </authorList>
    </citation>
    <scope>NUCLEOTIDE SEQUENCE [LARGE SCALE GENOMIC DNA]</scope>
    <source>
        <strain evidence="6">NBRC 111756</strain>
    </source>
</reference>
<dbReference type="Pfam" id="PF12773">
    <property type="entry name" value="DZR"/>
    <property type="match status" value="1"/>
</dbReference>
<evidence type="ECO:0000313" key="5">
    <source>
        <dbReference type="EMBL" id="MFC6673936.1"/>
    </source>
</evidence>
<sequence>MRCARCSFDNPDDARFCAQCGQRLARSCPACGHEVGAVDRFCSHCGTALGEAQAATDTETPLAPIGYTPSHLSERILAEQAALVARGAGSGERKTISVLFADMAGSTALIHGLDPEEVRQLIDPVLALMMEAVHHYEGYVAKSLGDGILALFGAPIAHEDHAQRALYAALRMQDAMRRYADRLRLAQGIPLQIRIGIHTGEVVVRSIRTEDLRTDYDPVGQTIHIASRMEGIATPGTIVVSEATHRLTEGYIDYRALGVTPVKGLPEPMAAFEVLGLGPLRTRLQVAASRGLAPFVGRHDEMAQLQQAFGRASRGEGQIVGVVGEPGVGKSRLFYEFKLATEKSCLVLETFSVSHGKAFPYRPLIELLRNYLHLGPQDDERRRREIITGKILTLDRSLEAGLPYLFYLLGLDEPDSELARMDPTLRRQRTFEAIKRILERESLEQPLELIFEDLQWLDRETEAFLDYFSAGLASSAILLLVNYRPEYRHQWGQTSYYSQLHLDPLGQAEAAELLDALLGDDPSLTALRPRLLTQTEGNPFFIEEVVQTLAEEQVLEGEAGHYRLRQMPVGLQIPTSVQGVLSARIDRLPADGKQLLQTLAVIGKEFPGVWYSGSWTSPKRRCGVGWHGCRPASSSMNGRPFRRSSTPSSMA</sequence>